<keyword evidence="1" id="KW-0597">Phosphoprotein</keyword>
<dbReference type="InterPro" id="IPR046947">
    <property type="entry name" value="LytR-like"/>
</dbReference>
<dbReference type="InterPro" id="IPR011006">
    <property type="entry name" value="CheY-like_superfamily"/>
</dbReference>
<reference evidence="4 5" key="2">
    <citation type="submission" date="2019-05" db="EMBL/GenBank/DDBJ databases">
        <authorList>
            <person name="Lianzixin W."/>
        </authorList>
    </citation>
    <scope>NUCLEOTIDE SEQUENCE [LARGE SCALE GENOMIC DNA]</scope>
    <source>
        <strain evidence="4 5">EC11</strain>
    </source>
</reference>
<dbReference type="Gene3D" id="2.40.50.1020">
    <property type="entry name" value="LytTr DNA-binding domain"/>
    <property type="match status" value="1"/>
</dbReference>
<name>A0ABX0INQ1_9FLAO</name>
<accession>A0ABX0INQ1</accession>
<feature type="domain" description="Response regulatory" evidence="2">
    <location>
        <begin position="4"/>
        <end position="115"/>
    </location>
</feature>
<gene>
    <name evidence="4" type="ORF">FIA58_002740</name>
</gene>
<dbReference type="PANTHER" id="PTHR37299">
    <property type="entry name" value="TRANSCRIPTIONAL REGULATOR-RELATED"/>
    <property type="match status" value="1"/>
</dbReference>
<evidence type="ECO:0000259" key="3">
    <source>
        <dbReference type="PROSITE" id="PS50930"/>
    </source>
</evidence>
<reference evidence="4 5" key="3">
    <citation type="submission" date="2020-02" db="EMBL/GenBank/DDBJ databases">
        <title>Flavobacterium profundi sp. nov., isolated from a deep-sea seamount.</title>
        <authorList>
            <person name="Zhang D.-C."/>
        </authorList>
    </citation>
    <scope>NUCLEOTIDE SEQUENCE [LARGE SCALE GENOMIC DNA]</scope>
    <source>
        <strain evidence="4 5">EC11</strain>
    </source>
</reference>
<sequence>MKLNCIVVDDSAIQRMTITKLVNESTNLHLVGDFANALETKNSLNNNDVDLIFLDIEMPLISGFDLLDGLKVKPQIIFITSKADYAVKAFDYEATDFLQKPISKDRFLKAVKKAIELHQLRNESHEELGEAIIIKSNLKKLKVFTHKIKWIEAYGDYIKVVTDEESHLVLSTMKSFENELPQGKFIRVHKSYIVNLDRVEKFNSKFAEIDGQKIPISRNKKDVISKAIEAI</sequence>
<dbReference type="PANTHER" id="PTHR37299:SF1">
    <property type="entry name" value="STAGE 0 SPORULATION PROTEIN A HOMOLOG"/>
    <property type="match status" value="1"/>
</dbReference>
<evidence type="ECO:0000256" key="1">
    <source>
        <dbReference type="PROSITE-ProRule" id="PRU00169"/>
    </source>
</evidence>
<dbReference type="EMBL" id="VEVQ02000002">
    <property type="protein sequence ID" value="NHN24582.1"/>
    <property type="molecule type" value="Genomic_DNA"/>
</dbReference>
<protein>
    <submittedName>
        <fullName evidence="4">Response regulator transcription factor</fullName>
    </submittedName>
</protein>
<feature type="modified residue" description="4-aspartylphosphate" evidence="1">
    <location>
        <position position="55"/>
    </location>
</feature>
<dbReference type="SUPFAM" id="SSF52172">
    <property type="entry name" value="CheY-like"/>
    <property type="match status" value="1"/>
</dbReference>
<dbReference type="Proteomes" id="UP000817854">
    <property type="component" value="Unassembled WGS sequence"/>
</dbReference>
<dbReference type="SMART" id="SM00448">
    <property type="entry name" value="REC"/>
    <property type="match status" value="1"/>
</dbReference>
<dbReference type="PROSITE" id="PS50930">
    <property type="entry name" value="HTH_LYTTR"/>
    <property type="match status" value="1"/>
</dbReference>
<evidence type="ECO:0000313" key="4">
    <source>
        <dbReference type="EMBL" id="NHN24582.1"/>
    </source>
</evidence>
<evidence type="ECO:0000259" key="2">
    <source>
        <dbReference type="PROSITE" id="PS50110"/>
    </source>
</evidence>
<dbReference type="RefSeq" id="WP_140959817.1">
    <property type="nucleotide sequence ID" value="NZ_VEVQ02000002.1"/>
</dbReference>
<proteinExistence type="predicted"/>
<feature type="domain" description="HTH LytTR-type" evidence="3">
    <location>
        <begin position="132"/>
        <end position="230"/>
    </location>
</feature>
<dbReference type="Pfam" id="PF04397">
    <property type="entry name" value="LytTR"/>
    <property type="match status" value="1"/>
</dbReference>
<dbReference type="Gene3D" id="3.40.50.2300">
    <property type="match status" value="1"/>
</dbReference>
<dbReference type="InterPro" id="IPR001789">
    <property type="entry name" value="Sig_transdc_resp-reg_receiver"/>
</dbReference>
<dbReference type="Pfam" id="PF00072">
    <property type="entry name" value="Response_reg"/>
    <property type="match status" value="1"/>
</dbReference>
<evidence type="ECO:0000313" key="5">
    <source>
        <dbReference type="Proteomes" id="UP000817854"/>
    </source>
</evidence>
<keyword evidence="5" id="KW-1185">Reference proteome</keyword>
<reference evidence="5" key="1">
    <citation type="submission" date="2019-05" db="EMBL/GenBank/DDBJ databases">
        <title>Flavobacterium profundi sp. nov., isolated from a deep-sea seamount.</title>
        <authorList>
            <person name="Zhang D.-C."/>
        </authorList>
    </citation>
    <scope>NUCLEOTIDE SEQUENCE [LARGE SCALE GENOMIC DNA]</scope>
    <source>
        <strain evidence="5">EC11</strain>
    </source>
</reference>
<dbReference type="PROSITE" id="PS50110">
    <property type="entry name" value="RESPONSE_REGULATORY"/>
    <property type="match status" value="1"/>
</dbReference>
<dbReference type="SMART" id="SM00850">
    <property type="entry name" value="LytTR"/>
    <property type="match status" value="1"/>
</dbReference>
<dbReference type="InterPro" id="IPR007492">
    <property type="entry name" value="LytTR_DNA-bd_dom"/>
</dbReference>
<organism evidence="4 5">
    <name type="scientific">Flavobacterium jejuense</name>
    <dbReference type="NCBI Taxonomy" id="1544455"/>
    <lineage>
        <taxon>Bacteria</taxon>
        <taxon>Pseudomonadati</taxon>
        <taxon>Bacteroidota</taxon>
        <taxon>Flavobacteriia</taxon>
        <taxon>Flavobacteriales</taxon>
        <taxon>Flavobacteriaceae</taxon>
        <taxon>Flavobacterium</taxon>
    </lineage>
</organism>
<comment type="caution">
    <text evidence="4">The sequence shown here is derived from an EMBL/GenBank/DDBJ whole genome shotgun (WGS) entry which is preliminary data.</text>
</comment>